<reference key="1">
    <citation type="submission" date="2019-01" db="UniProtKB">
        <authorList>
            <consortium name="RefSeq"/>
        </authorList>
    </citation>
    <scope>IDENTIFICATION</scope>
</reference>
<dbReference type="InParanoid" id="A0A3Q7MCU3"/>
<evidence type="ECO:0000256" key="1">
    <source>
        <dbReference type="SAM" id="MobiDB-lite"/>
    </source>
</evidence>
<accession>A0A3Q7MCU3</accession>
<dbReference type="Proteomes" id="UP000286641">
    <property type="component" value="Unplaced"/>
</dbReference>
<sequence length="282" mass="30452">MDSGTEDSDSRRPSVRHPTDQPPCQQNSFKERGSDVAEKPLEGKEETFSSPLRESCTQRQGSEPKTNENSKETELKRDSGISGSESEGCSSSEGSRKRKISSSDSTCDGAGACLADERSVTPGKKKRRAPDEDHGSESEETADARPRRRWAQRGGRSRRSRYRSPGHPPPPLRKRLVTTLRSLSEAIYQDVAQACEQQEHSPLTWEQRSGLGELWGPLYAALQTVYAMANQAAYVFPAESWLVPGPLPGPGAPAGGGEARGSPGEGSGPAPARGRARLPELG</sequence>
<dbReference type="AlphaFoldDB" id="A0A3Q7MCU3"/>
<feature type="compositionally biased region" description="Gly residues" evidence="1">
    <location>
        <begin position="252"/>
        <end position="267"/>
    </location>
</feature>
<name>A0A3Q7MCU3_CALUR</name>
<reference evidence="3" key="2">
    <citation type="submission" date="2025-08" db="UniProtKB">
        <authorList>
            <consortium name="RefSeq"/>
        </authorList>
    </citation>
    <scope>IDENTIFICATION</scope>
    <source>
        <tissue evidence="3">Blood</tissue>
    </source>
</reference>
<proteinExistence type="predicted"/>
<feature type="compositionally biased region" description="Basic and acidic residues" evidence="1">
    <location>
        <begin position="65"/>
        <end position="79"/>
    </location>
</feature>
<feature type="compositionally biased region" description="Polar residues" evidence="1">
    <location>
        <begin position="48"/>
        <end position="64"/>
    </location>
</feature>
<evidence type="ECO:0000313" key="3">
    <source>
        <dbReference type="RefSeq" id="XP_025704555.1"/>
    </source>
</evidence>
<keyword evidence="2" id="KW-1185">Reference proteome</keyword>
<feature type="compositionally biased region" description="Low complexity" evidence="1">
    <location>
        <begin position="80"/>
        <end position="93"/>
    </location>
</feature>
<dbReference type="InterPro" id="IPR026245">
    <property type="entry name" value="FRG2"/>
</dbReference>
<protein>
    <submittedName>
        <fullName evidence="3">Protein FRG2-like-1</fullName>
    </submittedName>
</protein>
<feature type="compositionally biased region" description="Basic and acidic residues" evidence="1">
    <location>
        <begin position="29"/>
        <end position="47"/>
    </location>
</feature>
<feature type="compositionally biased region" description="Basic residues" evidence="1">
    <location>
        <begin position="146"/>
        <end position="164"/>
    </location>
</feature>
<dbReference type="RefSeq" id="XP_025704555.1">
    <property type="nucleotide sequence ID" value="XM_025848770.1"/>
</dbReference>
<dbReference type="PANTHER" id="PTHR31883:SF1">
    <property type="entry name" value="PROTEIN FRG2-LIKE-2"/>
    <property type="match status" value="1"/>
</dbReference>
<feature type="region of interest" description="Disordered" evidence="1">
    <location>
        <begin position="1"/>
        <end position="174"/>
    </location>
</feature>
<evidence type="ECO:0000313" key="2">
    <source>
        <dbReference type="Proteomes" id="UP000286641"/>
    </source>
</evidence>
<dbReference type="PRINTS" id="PR02074">
    <property type="entry name" value="PROTEINFRG2"/>
</dbReference>
<dbReference type="PANTHER" id="PTHR31883">
    <property type="entry name" value="PROTEIN FRG2-RELATED"/>
    <property type="match status" value="1"/>
</dbReference>
<dbReference type="Pfam" id="PF15315">
    <property type="entry name" value="FRG2"/>
    <property type="match status" value="1"/>
</dbReference>
<gene>
    <name evidence="3" type="primary">LOC112806510</name>
</gene>
<feature type="compositionally biased region" description="Basic and acidic residues" evidence="1">
    <location>
        <begin position="129"/>
        <end position="145"/>
    </location>
</feature>
<feature type="region of interest" description="Disordered" evidence="1">
    <location>
        <begin position="245"/>
        <end position="282"/>
    </location>
</feature>
<organism evidence="2 3">
    <name type="scientific">Callorhinus ursinus</name>
    <name type="common">Northern fur seal</name>
    <dbReference type="NCBI Taxonomy" id="34884"/>
    <lineage>
        <taxon>Eukaryota</taxon>
        <taxon>Metazoa</taxon>
        <taxon>Chordata</taxon>
        <taxon>Craniata</taxon>
        <taxon>Vertebrata</taxon>
        <taxon>Euteleostomi</taxon>
        <taxon>Mammalia</taxon>
        <taxon>Eutheria</taxon>
        <taxon>Laurasiatheria</taxon>
        <taxon>Carnivora</taxon>
        <taxon>Caniformia</taxon>
        <taxon>Pinnipedia</taxon>
        <taxon>Otariidae</taxon>
        <taxon>Callorhinus</taxon>
    </lineage>
</organism>